<evidence type="ECO:0000313" key="4">
    <source>
        <dbReference type="Proteomes" id="UP001139410"/>
    </source>
</evidence>
<keyword evidence="1 3" id="KW-0489">Methyltransferase</keyword>
<reference evidence="3" key="1">
    <citation type="submission" date="2022-01" db="EMBL/GenBank/DDBJ databases">
        <authorList>
            <person name="Jo J.-H."/>
            <person name="Im W.-T."/>
        </authorList>
    </citation>
    <scope>NUCLEOTIDE SEQUENCE</scope>
    <source>
        <strain evidence="3">G124</strain>
    </source>
</reference>
<gene>
    <name evidence="3" type="ORF">LVY65_06125</name>
</gene>
<keyword evidence="4" id="KW-1185">Reference proteome</keyword>
<dbReference type="AlphaFoldDB" id="A0A9X1QK92"/>
<dbReference type="Gene3D" id="3.40.50.150">
    <property type="entry name" value="Vaccinia Virus protein VP39"/>
    <property type="match status" value="1"/>
</dbReference>
<evidence type="ECO:0000256" key="2">
    <source>
        <dbReference type="ARBA" id="ARBA00022679"/>
    </source>
</evidence>
<dbReference type="EMBL" id="JAKFGM010000001">
    <property type="protein sequence ID" value="MCF2514640.1"/>
    <property type="molecule type" value="Genomic_DNA"/>
</dbReference>
<dbReference type="GO" id="GO:0032259">
    <property type="term" value="P:methylation"/>
    <property type="evidence" value="ECO:0007669"/>
    <property type="project" value="UniProtKB-KW"/>
</dbReference>
<dbReference type="PANTHER" id="PTHR13090">
    <property type="entry name" value="ARGININE-HYDROXYLASE NDUFAF5, MITOCHONDRIAL"/>
    <property type="match status" value="1"/>
</dbReference>
<organism evidence="3 4">
    <name type="scientific">Sphingomonas cremea</name>
    <dbReference type="NCBI Taxonomy" id="2904799"/>
    <lineage>
        <taxon>Bacteria</taxon>
        <taxon>Pseudomonadati</taxon>
        <taxon>Pseudomonadota</taxon>
        <taxon>Alphaproteobacteria</taxon>
        <taxon>Sphingomonadales</taxon>
        <taxon>Sphingomonadaceae</taxon>
        <taxon>Sphingomonas</taxon>
    </lineage>
</organism>
<dbReference type="RefSeq" id="WP_235067095.1">
    <property type="nucleotide sequence ID" value="NZ_JAKFGM010000001.1"/>
</dbReference>
<comment type="caution">
    <text evidence="3">The sequence shown here is derived from an EMBL/GenBank/DDBJ whole genome shotgun (WGS) entry which is preliminary data.</text>
</comment>
<dbReference type="Proteomes" id="UP001139410">
    <property type="component" value="Unassembled WGS sequence"/>
</dbReference>
<name>A0A9X1QK92_9SPHN</name>
<sequence length="256" mass="28221">MTRDLFDRNLRVLRRDRAARFGADSFLYDRAFEDCLDRLRDISRPFARALLLGCPSVDWPKRLRAISTQVDVIDPGASFATRAGGSQAEEDRHDFGERQYDLCVAIGTLDTVNDVQRALQLICRSLRSDAPLIGAIVGGNSLPALRASLIEAGRSAGRVVGRTHPRIEPAALGQLLNAADFAMPVIDVDRVRLRYENLGSLVSDLRSMAATCILSERPPAFSKAEALEARMAFSALGNEGRTEEIVEILHFLAWAK</sequence>
<evidence type="ECO:0000256" key="1">
    <source>
        <dbReference type="ARBA" id="ARBA00022603"/>
    </source>
</evidence>
<evidence type="ECO:0000313" key="3">
    <source>
        <dbReference type="EMBL" id="MCF2514640.1"/>
    </source>
</evidence>
<dbReference type="GO" id="GO:0008168">
    <property type="term" value="F:methyltransferase activity"/>
    <property type="evidence" value="ECO:0007669"/>
    <property type="project" value="UniProtKB-KW"/>
</dbReference>
<dbReference type="PANTHER" id="PTHR13090:SF1">
    <property type="entry name" value="ARGININE-HYDROXYLASE NDUFAF5, MITOCHONDRIAL"/>
    <property type="match status" value="1"/>
</dbReference>
<dbReference type="SUPFAM" id="SSF53335">
    <property type="entry name" value="S-adenosyl-L-methionine-dependent methyltransferases"/>
    <property type="match status" value="1"/>
</dbReference>
<protein>
    <submittedName>
        <fullName evidence="3">Class I SAM-dependent methyltransferase</fullName>
    </submittedName>
</protein>
<proteinExistence type="predicted"/>
<dbReference type="InterPro" id="IPR050602">
    <property type="entry name" value="Malonyl-ACP_OMT"/>
</dbReference>
<accession>A0A9X1QK92</accession>
<dbReference type="InterPro" id="IPR029063">
    <property type="entry name" value="SAM-dependent_MTases_sf"/>
</dbReference>
<keyword evidence="2" id="KW-0808">Transferase</keyword>